<dbReference type="AlphaFoldDB" id="A0A840QBG0"/>
<sequence length="87" mass="9925">MTGLWVDVQIERLMKGRWTDTGSSMKNLEPCRDDEIKERCIRMAFVPWCEDGAYRTKARLRVTLASGRHASGDWKYAPTTGGKDITC</sequence>
<evidence type="ECO:0000313" key="2">
    <source>
        <dbReference type="Proteomes" id="UP000584374"/>
    </source>
</evidence>
<protein>
    <submittedName>
        <fullName evidence="1">Uncharacterized protein</fullName>
    </submittedName>
</protein>
<keyword evidence="2" id="KW-1185">Reference proteome</keyword>
<name>A0A840QBG0_9PSEU</name>
<comment type="caution">
    <text evidence="1">The sequence shown here is derived from an EMBL/GenBank/DDBJ whole genome shotgun (WGS) entry which is preliminary data.</text>
</comment>
<dbReference type="Proteomes" id="UP000584374">
    <property type="component" value="Unassembled WGS sequence"/>
</dbReference>
<evidence type="ECO:0000313" key="1">
    <source>
        <dbReference type="EMBL" id="MBB5157140.1"/>
    </source>
</evidence>
<organism evidence="1 2">
    <name type="scientific">Saccharopolyspora phatthalungensis</name>
    <dbReference type="NCBI Taxonomy" id="664693"/>
    <lineage>
        <taxon>Bacteria</taxon>
        <taxon>Bacillati</taxon>
        <taxon>Actinomycetota</taxon>
        <taxon>Actinomycetes</taxon>
        <taxon>Pseudonocardiales</taxon>
        <taxon>Pseudonocardiaceae</taxon>
        <taxon>Saccharopolyspora</taxon>
    </lineage>
</organism>
<dbReference type="EMBL" id="JACHIW010000001">
    <property type="protein sequence ID" value="MBB5157140.1"/>
    <property type="molecule type" value="Genomic_DNA"/>
</dbReference>
<accession>A0A840QBG0</accession>
<proteinExistence type="predicted"/>
<reference evidence="1 2" key="1">
    <citation type="submission" date="2020-08" db="EMBL/GenBank/DDBJ databases">
        <title>Sequencing the genomes of 1000 actinobacteria strains.</title>
        <authorList>
            <person name="Klenk H.-P."/>
        </authorList>
    </citation>
    <scope>NUCLEOTIDE SEQUENCE [LARGE SCALE GENOMIC DNA]</scope>
    <source>
        <strain evidence="1 2">DSM 45584</strain>
    </source>
</reference>
<gene>
    <name evidence="1" type="ORF">BJ970_004674</name>
</gene>